<dbReference type="GO" id="GO:0000155">
    <property type="term" value="F:phosphorelay sensor kinase activity"/>
    <property type="evidence" value="ECO:0007669"/>
    <property type="project" value="InterPro"/>
</dbReference>
<keyword evidence="11 14" id="KW-1133">Transmembrane helix</keyword>
<keyword evidence="4" id="KW-1003">Cell membrane</keyword>
<accession>A0A3A1VHZ7</accession>
<dbReference type="CDD" id="cd06225">
    <property type="entry name" value="HAMP"/>
    <property type="match status" value="1"/>
</dbReference>
<feature type="transmembrane region" description="Helical" evidence="14">
    <location>
        <begin position="20"/>
        <end position="40"/>
    </location>
</feature>
<organism evidence="17 18">
    <name type="scientific">Paenibacillus nanensis</name>
    <dbReference type="NCBI Taxonomy" id="393251"/>
    <lineage>
        <taxon>Bacteria</taxon>
        <taxon>Bacillati</taxon>
        <taxon>Bacillota</taxon>
        <taxon>Bacilli</taxon>
        <taxon>Bacillales</taxon>
        <taxon>Paenibacillaceae</taxon>
        <taxon>Paenibacillus</taxon>
    </lineage>
</organism>
<dbReference type="EMBL" id="QXQA01000001">
    <property type="protein sequence ID" value="RIX60117.1"/>
    <property type="molecule type" value="Genomic_DNA"/>
</dbReference>
<dbReference type="SUPFAM" id="SSF158472">
    <property type="entry name" value="HAMP domain-like"/>
    <property type="match status" value="1"/>
</dbReference>
<keyword evidence="5" id="KW-0597">Phosphoprotein</keyword>
<evidence type="ECO:0000256" key="2">
    <source>
        <dbReference type="ARBA" id="ARBA00004651"/>
    </source>
</evidence>
<feature type="domain" description="HAMP" evidence="16">
    <location>
        <begin position="311"/>
        <end position="363"/>
    </location>
</feature>
<dbReference type="AlphaFoldDB" id="A0A3A1VHZ7"/>
<keyword evidence="18" id="KW-1185">Reference proteome</keyword>
<gene>
    <name evidence="17" type="ORF">D3P08_00560</name>
</gene>
<evidence type="ECO:0000259" key="15">
    <source>
        <dbReference type="PROSITE" id="PS50109"/>
    </source>
</evidence>
<keyword evidence="12" id="KW-0902">Two-component regulatory system</keyword>
<evidence type="ECO:0000256" key="12">
    <source>
        <dbReference type="ARBA" id="ARBA00023012"/>
    </source>
</evidence>
<comment type="catalytic activity">
    <reaction evidence="1">
        <text>ATP + protein L-histidine = ADP + protein N-phospho-L-histidine.</text>
        <dbReference type="EC" id="2.7.13.3"/>
    </reaction>
</comment>
<evidence type="ECO:0000256" key="14">
    <source>
        <dbReference type="SAM" id="Phobius"/>
    </source>
</evidence>
<dbReference type="PROSITE" id="PS50885">
    <property type="entry name" value="HAMP"/>
    <property type="match status" value="1"/>
</dbReference>
<reference evidence="17 18" key="1">
    <citation type="submission" date="2018-09" db="EMBL/GenBank/DDBJ databases">
        <title>Paenibacillus aracenensis nov. sp. isolated from a cave in southern Spain.</title>
        <authorList>
            <person name="Jurado V."/>
            <person name="Gutierrez-Patricio S."/>
            <person name="Gonzalez-Pimentel J.L."/>
            <person name="Miller A.Z."/>
            <person name="Laiz L."/>
            <person name="Saiz-Jimenez C."/>
        </authorList>
    </citation>
    <scope>NUCLEOTIDE SEQUENCE [LARGE SCALE GENOMIC DNA]</scope>
    <source>
        <strain evidence="17 18">DSM 22867</strain>
    </source>
</reference>
<evidence type="ECO:0000256" key="1">
    <source>
        <dbReference type="ARBA" id="ARBA00000085"/>
    </source>
</evidence>
<dbReference type="Proteomes" id="UP000266482">
    <property type="component" value="Unassembled WGS sequence"/>
</dbReference>
<evidence type="ECO:0000259" key="16">
    <source>
        <dbReference type="PROSITE" id="PS50885"/>
    </source>
</evidence>
<dbReference type="Pfam" id="PF06580">
    <property type="entry name" value="His_kinase"/>
    <property type="match status" value="1"/>
</dbReference>
<proteinExistence type="predicted"/>
<evidence type="ECO:0000256" key="3">
    <source>
        <dbReference type="ARBA" id="ARBA00012438"/>
    </source>
</evidence>
<keyword evidence="8" id="KW-0547">Nucleotide-binding</keyword>
<dbReference type="SUPFAM" id="SSF55874">
    <property type="entry name" value="ATPase domain of HSP90 chaperone/DNA topoisomerase II/histidine kinase"/>
    <property type="match status" value="1"/>
</dbReference>
<dbReference type="InterPro" id="IPR050640">
    <property type="entry name" value="Bact_2-comp_sensor_kinase"/>
</dbReference>
<evidence type="ECO:0000256" key="11">
    <source>
        <dbReference type="ARBA" id="ARBA00022989"/>
    </source>
</evidence>
<evidence type="ECO:0000256" key="13">
    <source>
        <dbReference type="ARBA" id="ARBA00023136"/>
    </source>
</evidence>
<keyword evidence="9 17" id="KW-0418">Kinase</keyword>
<feature type="transmembrane region" description="Helical" evidence="14">
    <location>
        <begin position="287"/>
        <end position="309"/>
    </location>
</feature>
<keyword evidence="10" id="KW-0067">ATP-binding</keyword>
<dbReference type="SMART" id="SM00304">
    <property type="entry name" value="HAMP"/>
    <property type="match status" value="1"/>
</dbReference>
<dbReference type="InterPro" id="IPR010559">
    <property type="entry name" value="Sig_transdc_His_kin_internal"/>
</dbReference>
<dbReference type="InterPro" id="IPR003660">
    <property type="entry name" value="HAMP_dom"/>
</dbReference>
<dbReference type="InterPro" id="IPR033479">
    <property type="entry name" value="dCache_1"/>
</dbReference>
<dbReference type="InterPro" id="IPR005467">
    <property type="entry name" value="His_kinase_dom"/>
</dbReference>
<comment type="subcellular location">
    <subcellularLocation>
        <location evidence="2">Cell membrane</location>
        <topology evidence="2">Multi-pass membrane protein</topology>
    </subcellularLocation>
</comment>
<dbReference type="Pfam" id="PF02743">
    <property type="entry name" value="dCache_1"/>
    <property type="match status" value="1"/>
</dbReference>
<sequence>MMTENSLRDRLSRTRIKTKLMLVFMALIIVTVGLVSVVIYQNTMQILERRVEQSVDKAIRQASSFLSYKLSNVKDVAGILFMNQELIDTLKRGKGDIPLGRQIDDYQKILNILRSVQNSREIYSIRLFANSNNIYTKENMTIFALSAIENERWYRDLLATTDGLYCRSTYEYDYLGERGKQQVVTCSRVLYSEGYGSDILAVLSLDILEEKLQDIIKETQITKDGKVYLTDRDNRIVSGSDPADTGQMVADIDPQSYIVSSTPIEGSNWQLVAHIPKDEIYAESRSWSYQLFALFVIVCFFGAIMAIAFSEGLTRRIGPLLQQIKKIETENWDSQTAVTSHDEIGVLQTHLNRLSVNMRQLIEEKYKSESEKREAQLQALHAQINPHFLYNTLDLIHWMAMEKGARDISEVAGQLSDFFRLSLSQGRDIIPIADELEHVRTYLHIQSRRFGGNIQFSIEADPELLRHKTVKLILQPIVENAIQHGIREKRDKSGFIAIRSRLQNGHAVFVIEDDGVGMSMDLLDRLNGDTTDIGYGIRNVRDKLRLYFGETSGVAFDVREEGGTKVTISFPLERELPAGAEQG</sequence>
<dbReference type="PANTHER" id="PTHR34220:SF7">
    <property type="entry name" value="SENSOR HISTIDINE KINASE YPDA"/>
    <property type="match status" value="1"/>
</dbReference>
<keyword evidence="7 14" id="KW-0812">Transmembrane</keyword>
<dbReference type="InterPro" id="IPR036890">
    <property type="entry name" value="HATPase_C_sf"/>
</dbReference>
<name>A0A3A1VHZ7_9BACL</name>
<evidence type="ECO:0000313" key="18">
    <source>
        <dbReference type="Proteomes" id="UP000266482"/>
    </source>
</evidence>
<keyword evidence="6" id="KW-0808">Transferase</keyword>
<dbReference type="OrthoDB" id="9776552at2"/>
<dbReference type="Pfam" id="PF02518">
    <property type="entry name" value="HATPase_c"/>
    <property type="match status" value="1"/>
</dbReference>
<evidence type="ECO:0000256" key="7">
    <source>
        <dbReference type="ARBA" id="ARBA00022692"/>
    </source>
</evidence>
<dbReference type="Gene3D" id="6.10.340.10">
    <property type="match status" value="1"/>
</dbReference>
<feature type="domain" description="Histidine kinase" evidence="15">
    <location>
        <begin position="405"/>
        <end position="574"/>
    </location>
</feature>
<dbReference type="EC" id="2.7.13.3" evidence="3"/>
<protein>
    <recommendedName>
        <fullName evidence="3">histidine kinase</fullName>
        <ecNumber evidence="3">2.7.13.3</ecNumber>
    </recommendedName>
</protein>
<evidence type="ECO:0000256" key="9">
    <source>
        <dbReference type="ARBA" id="ARBA00022777"/>
    </source>
</evidence>
<dbReference type="InterPro" id="IPR003594">
    <property type="entry name" value="HATPase_dom"/>
</dbReference>
<dbReference type="Gene3D" id="3.30.565.10">
    <property type="entry name" value="Histidine kinase-like ATPase, C-terminal domain"/>
    <property type="match status" value="1"/>
</dbReference>
<evidence type="ECO:0000256" key="8">
    <source>
        <dbReference type="ARBA" id="ARBA00022741"/>
    </source>
</evidence>
<evidence type="ECO:0000256" key="4">
    <source>
        <dbReference type="ARBA" id="ARBA00022475"/>
    </source>
</evidence>
<evidence type="ECO:0000313" key="17">
    <source>
        <dbReference type="EMBL" id="RIX60117.1"/>
    </source>
</evidence>
<dbReference type="SMART" id="SM00387">
    <property type="entry name" value="HATPase_c"/>
    <property type="match status" value="1"/>
</dbReference>
<keyword evidence="13 14" id="KW-0472">Membrane</keyword>
<evidence type="ECO:0000256" key="10">
    <source>
        <dbReference type="ARBA" id="ARBA00022840"/>
    </source>
</evidence>
<comment type="caution">
    <text evidence="17">The sequence shown here is derived from an EMBL/GenBank/DDBJ whole genome shotgun (WGS) entry which is preliminary data.</text>
</comment>
<dbReference type="PROSITE" id="PS50109">
    <property type="entry name" value="HIS_KIN"/>
    <property type="match status" value="1"/>
</dbReference>
<evidence type="ECO:0000256" key="5">
    <source>
        <dbReference type="ARBA" id="ARBA00022553"/>
    </source>
</evidence>
<evidence type="ECO:0000256" key="6">
    <source>
        <dbReference type="ARBA" id="ARBA00022679"/>
    </source>
</evidence>
<dbReference type="GO" id="GO:0005524">
    <property type="term" value="F:ATP binding"/>
    <property type="evidence" value="ECO:0007669"/>
    <property type="project" value="UniProtKB-KW"/>
</dbReference>
<dbReference type="GO" id="GO:0005886">
    <property type="term" value="C:plasma membrane"/>
    <property type="evidence" value="ECO:0007669"/>
    <property type="project" value="UniProtKB-SubCell"/>
</dbReference>
<dbReference type="PANTHER" id="PTHR34220">
    <property type="entry name" value="SENSOR HISTIDINE KINASE YPDA"/>
    <property type="match status" value="1"/>
</dbReference>